<reference evidence="2 5" key="2">
    <citation type="submission" date="2019-08" db="EMBL/GenBank/DDBJ databases">
        <title>The genome sequence of a newly discovered highly antifungal drug resistant Aspergillus species, Aspergillus tanneri NIH 1004.</title>
        <authorList>
            <person name="Mounaud S."/>
            <person name="Singh I."/>
            <person name="Joardar V."/>
            <person name="Pakala S."/>
            <person name="Pakala S."/>
            <person name="Venepally P."/>
            <person name="Chung J.K."/>
            <person name="Losada L."/>
            <person name="Nierman W.C."/>
        </authorList>
    </citation>
    <scope>NUCLEOTIDE SEQUENCE [LARGE SCALE GENOMIC DNA]</scope>
    <source>
        <strain evidence="2 5">NIH1004</strain>
    </source>
</reference>
<feature type="compositionally biased region" description="Basic and acidic residues" evidence="1">
    <location>
        <begin position="485"/>
        <end position="497"/>
    </location>
</feature>
<accession>A0A4S3JR37</accession>
<feature type="compositionally biased region" description="Polar residues" evidence="1">
    <location>
        <begin position="202"/>
        <end position="213"/>
    </location>
</feature>
<feature type="compositionally biased region" description="Acidic residues" evidence="1">
    <location>
        <begin position="687"/>
        <end position="700"/>
    </location>
</feature>
<dbReference type="Proteomes" id="UP000324241">
    <property type="component" value="Unassembled WGS sequence"/>
</dbReference>
<evidence type="ECO:0000313" key="4">
    <source>
        <dbReference type="Proteomes" id="UP000308092"/>
    </source>
</evidence>
<dbReference type="OrthoDB" id="5339076at2759"/>
<feature type="compositionally biased region" description="Basic and acidic residues" evidence="1">
    <location>
        <begin position="506"/>
        <end position="515"/>
    </location>
</feature>
<proteinExistence type="predicted"/>
<evidence type="ECO:0000313" key="2">
    <source>
        <dbReference type="EMBL" id="KAA8651488.1"/>
    </source>
</evidence>
<comment type="caution">
    <text evidence="3">The sequence shown here is derived from an EMBL/GenBank/DDBJ whole genome shotgun (WGS) entry which is preliminary data.</text>
</comment>
<feature type="region of interest" description="Disordered" evidence="1">
    <location>
        <begin position="788"/>
        <end position="832"/>
    </location>
</feature>
<feature type="region of interest" description="Disordered" evidence="1">
    <location>
        <begin position="116"/>
        <end position="236"/>
    </location>
</feature>
<feature type="region of interest" description="Disordered" evidence="1">
    <location>
        <begin position="45"/>
        <end position="79"/>
    </location>
</feature>
<evidence type="ECO:0000313" key="3">
    <source>
        <dbReference type="EMBL" id="THC95961.1"/>
    </source>
</evidence>
<dbReference type="VEuPathDB" id="FungiDB:EYZ11_004558"/>
<dbReference type="Proteomes" id="UP000308092">
    <property type="component" value="Unassembled WGS sequence"/>
</dbReference>
<reference evidence="3 4" key="1">
    <citation type="submission" date="2019-03" db="EMBL/GenBank/DDBJ databases">
        <title>The genome sequence of a newly discovered highly antifungal drug resistant Aspergillus species, Aspergillus tanneri NIH 1004.</title>
        <authorList>
            <person name="Mounaud S."/>
            <person name="Singh I."/>
            <person name="Joardar V."/>
            <person name="Pakala S."/>
            <person name="Pakala S."/>
            <person name="Venepally P."/>
            <person name="Hoover J."/>
            <person name="Nierman W."/>
            <person name="Chung J."/>
            <person name="Losada L."/>
        </authorList>
    </citation>
    <scope>NUCLEOTIDE SEQUENCE [LARGE SCALE GENOMIC DNA]</scope>
    <source>
        <strain evidence="3 4">NIH1004</strain>
    </source>
</reference>
<feature type="compositionally biased region" description="Acidic residues" evidence="1">
    <location>
        <begin position="68"/>
        <end position="79"/>
    </location>
</feature>
<dbReference type="GeneID" id="54323078"/>
<evidence type="ECO:0000313" key="5">
    <source>
        <dbReference type="Proteomes" id="UP000324241"/>
    </source>
</evidence>
<organism evidence="3 4">
    <name type="scientific">Aspergillus tanneri</name>
    <dbReference type="NCBI Taxonomy" id="1220188"/>
    <lineage>
        <taxon>Eukaryota</taxon>
        <taxon>Fungi</taxon>
        <taxon>Dikarya</taxon>
        <taxon>Ascomycota</taxon>
        <taxon>Pezizomycotina</taxon>
        <taxon>Eurotiomycetes</taxon>
        <taxon>Eurotiomycetidae</taxon>
        <taxon>Eurotiales</taxon>
        <taxon>Aspergillaceae</taxon>
        <taxon>Aspergillus</taxon>
        <taxon>Aspergillus subgen. Circumdati</taxon>
    </lineage>
</organism>
<dbReference type="EMBL" id="QUQM01000002">
    <property type="protein sequence ID" value="KAA8651488.1"/>
    <property type="molecule type" value="Genomic_DNA"/>
</dbReference>
<dbReference type="RefSeq" id="XP_033430849.1">
    <property type="nucleotide sequence ID" value="XM_033565092.1"/>
</dbReference>
<keyword evidence="4" id="KW-1185">Reference proteome</keyword>
<feature type="compositionally biased region" description="Basic and acidic residues" evidence="1">
    <location>
        <begin position="653"/>
        <end position="686"/>
    </location>
</feature>
<feature type="compositionally biased region" description="Basic and acidic residues" evidence="1">
    <location>
        <begin position="183"/>
        <end position="198"/>
    </location>
</feature>
<gene>
    <name evidence="2" type="ORF">ATNIH1004_000376</name>
    <name evidence="3" type="ORF">EYZ11_004558</name>
</gene>
<feature type="compositionally biased region" description="Basic and acidic residues" evidence="1">
    <location>
        <begin position="595"/>
        <end position="608"/>
    </location>
</feature>
<feature type="compositionally biased region" description="Basic and acidic residues" evidence="1">
    <location>
        <begin position="152"/>
        <end position="167"/>
    </location>
</feature>
<dbReference type="STRING" id="1220188.A0A4S3JR37"/>
<sequence length="832" mass="92148">MTTAPSMAFSTMELPALDDTMEMASPYQGHADDFDIDLDVMEDQTSNADRDMMGADDLPEATDRAGYDEDGPNDADMADDVVEPTMADADEQDPETSYSIEMHYGPEKTYEAEMLEDDYEEDIDAPVSDSQEEAPPSFEHVNNQVEQIGPVAEKDKVIAEDNNRLTEEPPVEIPVEPSVELGHTQHEDLGPQHAHQDDENFDQGSKTIQSETAKISEGSHHDTNQTEQTDFQEADPTTLEYDNTAPEQYENDNVDEVQPSVGEHQEPEDEKVEYKEVYEASEEVEHEHDTHDHVSALYTVKVYYQENEISLFPPREGDSSETFFLEDENLAYEPFGKLFGSCREVLREHVEDNEILIIDIEALNLQLTEASFSPLQSLIEMLTVSQDSSHISKVTLYQMIELYLRLCHNDGIDEPEALYLTLSTKPTIAAEVSDLLAAANQGKGLSEIHSWDDYQEVEAASPDNFQESNHDEGQERLQHNVPEVEDTHQSEAQEVSHENPSVHSPDAVESHKGEQELDSGAEPTPGKSEIAEENVVAEVTGSETLEAHNEEPHDDRAYGSEQSTESTGTISPMPTADVIGAQQYDDGITNIPHENPTDHVAHGDHQENEDIGDEGSLEVDPAVSAKPEDLQEAQHDAINEVHDNNAPDPVVCEFHKELSDEDYESTHPEDNPGITQDHDDYTKETLPEDDGGPAPEDSEPALDSITSGIPAQPPTELADDSLDIAEGLPKSPAEGAILNKNVEATINPFAQADEEAEHATSVELPKDETEELTFDDEEEFLDLGIADEFDFADEEPAMQSPAPAPTKRQREPEDEVELVESPTPDAKRSRSS</sequence>
<dbReference type="Pfam" id="PF10336">
    <property type="entry name" value="DUF2420"/>
    <property type="match status" value="1"/>
</dbReference>
<evidence type="ECO:0000256" key="1">
    <source>
        <dbReference type="SAM" id="MobiDB-lite"/>
    </source>
</evidence>
<feature type="compositionally biased region" description="Basic and acidic residues" evidence="1">
    <location>
        <begin position="545"/>
        <end position="558"/>
    </location>
</feature>
<feature type="region of interest" description="Disordered" evidence="1">
    <location>
        <begin position="484"/>
        <end position="730"/>
    </location>
</feature>
<name>A0A4S3JR37_9EURO</name>
<dbReference type="EMBL" id="SOSA01000134">
    <property type="protein sequence ID" value="THC95961.1"/>
    <property type="molecule type" value="Genomic_DNA"/>
</dbReference>
<protein>
    <submittedName>
        <fullName evidence="3">Uncharacterized protein</fullName>
    </submittedName>
</protein>
<feature type="compositionally biased region" description="Basic and acidic residues" evidence="1">
    <location>
        <begin position="626"/>
        <end position="645"/>
    </location>
</feature>
<feature type="compositionally biased region" description="Polar residues" evidence="1">
    <location>
        <begin position="560"/>
        <end position="572"/>
    </location>
</feature>
<dbReference type="AlphaFoldDB" id="A0A4S3JR37"/>
<dbReference type="InterPro" id="IPR018822">
    <property type="entry name" value="UPF0646"/>
</dbReference>